<dbReference type="WBParaSite" id="SPAL_0001738900.1">
    <property type="protein sequence ID" value="SPAL_0001738900.1"/>
    <property type="gene ID" value="SPAL_0001738900"/>
</dbReference>
<evidence type="ECO:0000256" key="1">
    <source>
        <dbReference type="ARBA" id="ARBA00008664"/>
    </source>
</evidence>
<accession>A0A0N5CHS5</accession>
<evidence type="ECO:0000313" key="6">
    <source>
        <dbReference type="WBParaSite" id="SPAL_0001738900.1"/>
    </source>
</evidence>
<dbReference type="Proteomes" id="UP000046392">
    <property type="component" value="Unplaced"/>
</dbReference>
<sequence>MVYSIDMNKFNIIIPIVTAFVAILLTSGIWIGAYFIWKPEPCNKNDIGSTSKSIFPTTTTPSTTTPSTTTKPSTYNGNNVNCTSSCEFILVESIPVNLTYSTNQTTYTRTYDVWQRLINEAQYNINIASDYWTLLPNDTEGKFNWDPSMQHGTDIFNSLVGAAKKGIKINVAENYAEGGNADTIYLMSNGYANVRSLNFKNWFDGGILHTKAWIVDGKHFYVGSANQDWRSLTQVKELGVAAFNCPCLASDIEKIFDVYWQMGIPNEKIPDVWDNKFVYNSNPQNPTPVRLNNENYVTYFSSSPPAFCPPGRKPDGENVVDIINGAKEFVYIAVMDYIPATLYIDNNYYWPNIDDALRRAAFDRHVHVKILMSKWVHTGKSYYHHLRSLADLNGQLPCVYINYNNGTKKCAAKSWGTIEVKLFEVPADEYGWIPYARVNHNKYMVTDSTVFIGTSNWSADYFINTGGIGFTAKSEDSSITNSLHYNVTNNIFLRDWNSPYAKSIYDYDINGNPYTISETTDSTS</sequence>
<dbReference type="PANTHER" id="PTHR10185">
    <property type="entry name" value="PHOSPHOLIPASE D - RELATED"/>
    <property type="match status" value="1"/>
</dbReference>
<keyword evidence="3" id="KW-1133">Transmembrane helix</keyword>
<name>A0A0N5CHS5_STREA</name>
<feature type="region of interest" description="Disordered" evidence="2">
    <location>
        <begin position="53"/>
        <end position="72"/>
    </location>
</feature>
<dbReference type="STRING" id="174720.A0A0N5CHS5"/>
<dbReference type="Gene3D" id="3.30.870.10">
    <property type="entry name" value="Endonuclease Chain A"/>
    <property type="match status" value="2"/>
</dbReference>
<evidence type="ECO:0000256" key="3">
    <source>
        <dbReference type="SAM" id="Phobius"/>
    </source>
</evidence>
<feature type="domain" description="PLD phosphodiesterase" evidence="4">
    <location>
        <begin position="204"/>
        <end position="231"/>
    </location>
</feature>
<dbReference type="InterPro" id="IPR032803">
    <property type="entry name" value="PLDc_3"/>
</dbReference>
<reference evidence="6" key="1">
    <citation type="submission" date="2017-02" db="UniProtKB">
        <authorList>
            <consortium name="WormBaseParasite"/>
        </authorList>
    </citation>
    <scope>IDENTIFICATION</scope>
</reference>
<dbReference type="Pfam" id="PF13918">
    <property type="entry name" value="PLDc_3"/>
    <property type="match status" value="1"/>
</dbReference>
<keyword evidence="5" id="KW-1185">Reference proteome</keyword>
<dbReference type="InterPro" id="IPR001736">
    <property type="entry name" value="PLipase_D/transphosphatidylase"/>
</dbReference>
<dbReference type="SMART" id="SM00155">
    <property type="entry name" value="PLDc"/>
    <property type="match status" value="2"/>
</dbReference>
<feature type="transmembrane region" description="Helical" evidence="3">
    <location>
        <begin position="12"/>
        <end position="37"/>
    </location>
</feature>
<feature type="domain" description="PLD phosphodiesterase" evidence="4">
    <location>
        <begin position="435"/>
        <end position="461"/>
    </location>
</feature>
<evidence type="ECO:0000256" key="2">
    <source>
        <dbReference type="SAM" id="MobiDB-lite"/>
    </source>
</evidence>
<dbReference type="PANTHER" id="PTHR10185:SF12">
    <property type="entry name" value="PLD PHOSPHODIESTERASE DOMAIN-CONTAINING PROTEIN"/>
    <property type="match status" value="1"/>
</dbReference>
<dbReference type="CDD" id="cd09107">
    <property type="entry name" value="PLDc_vPLD3_4_5_like_2"/>
    <property type="match status" value="1"/>
</dbReference>
<dbReference type="InterPro" id="IPR050874">
    <property type="entry name" value="Diverse_PLD-related"/>
</dbReference>
<organism evidence="5 6">
    <name type="scientific">Strongyloides papillosus</name>
    <name type="common">Intestinal threadworm</name>
    <dbReference type="NCBI Taxonomy" id="174720"/>
    <lineage>
        <taxon>Eukaryota</taxon>
        <taxon>Metazoa</taxon>
        <taxon>Ecdysozoa</taxon>
        <taxon>Nematoda</taxon>
        <taxon>Chromadorea</taxon>
        <taxon>Rhabditida</taxon>
        <taxon>Tylenchina</taxon>
        <taxon>Panagrolaimomorpha</taxon>
        <taxon>Strongyloidoidea</taxon>
        <taxon>Strongyloididae</taxon>
        <taxon>Strongyloides</taxon>
    </lineage>
</organism>
<dbReference type="AlphaFoldDB" id="A0A0N5CHS5"/>
<dbReference type="SUPFAM" id="SSF56024">
    <property type="entry name" value="Phospholipase D/nuclease"/>
    <property type="match status" value="2"/>
</dbReference>
<dbReference type="GO" id="GO:0003824">
    <property type="term" value="F:catalytic activity"/>
    <property type="evidence" value="ECO:0007669"/>
    <property type="project" value="InterPro"/>
</dbReference>
<keyword evidence="3" id="KW-0472">Membrane</keyword>
<keyword evidence="3" id="KW-0812">Transmembrane</keyword>
<dbReference type="CDD" id="cd09106">
    <property type="entry name" value="PLDc_vPLD3_4_5_like_1"/>
    <property type="match status" value="1"/>
</dbReference>
<evidence type="ECO:0000259" key="4">
    <source>
        <dbReference type="PROSITE" id="PS50035"/>
    </source>
</evidence>
<evidence type="ECO:0000313" key="5">
    <source>
        <dbReference type="Proteomes" id="UP000046392"/>
    </source>
</evidence>
<dbReference type="PROSITE" id="PS50035">
    <property type="entry name" value="PLD"/>
    <property type="match status" value="2"/>
</dbReference>
<protein>
    <submittedName>
        <fullName evidence="6">PLD phosphodiesterase domain-containing protein</fullName>
    </submittedName>
</protein>
<proteinExistence type="inferred from homology"/>
<comment type="similarity">
    <text evidence="1">Belongs to the phospholipase D family.</text>
</comment>